<keyword evidence="4" id="KW-1185">Reference proteome</keyword>
<accession>A0A5Q2RPE9</accession>
<keyword evidence="2" id="KW-1133">Transmembrane helix</keyword>
<keyword evidence="2" id="KW-0472">Membrane</keyword>
<keyword evidence="2" id="KW-0812">Transmembrane</keyword>
<evidence type="ECO:0000256" key="2">
    <source>
        <dbReference type="SAM" id="Phobius"/>
    </source>
</evidence>
<evidence type="ECO:0000313" key="3">
    <source>
        <dbReference type="EMBL" id="QGG95085.1"/>
    </source>
</evidence>
<dbReference type="Proteomes" id="UP000334019">
    <property type="component" value="Chromosome"/>
</dbReference>
<proteinExistence type="predicted"/>
<organism evidence="3 4">
    <name type="scientific">Actinomarinicola tropica</name>
    <dbReference type="NCBI Taxonomy" id="2789776"/>
    <lineage>
        <taxon>Bacteria</taxon>
        <taxon>Bacillati</taxon>
        <taxon>Actinomycetota</taxon>
        <taxon>Acidimicrobiia</taxon>
        <taxon>Acidimicrobiales</taxon>
        <taxon>Iamiaceae</taxon>
        <taxon>Actinomarinicola</taxon>
    </lineage>
</organism>
<sequence length="262" mass="27250">MSDVDPGGWVQGPDGRWYPPDAVPPGLVRRGPGGAFVLDVPIDELGEAPGDAPPDVPGVTRRRRAADRATTDVDAPAPPPGPGHPSRRRRPPMLERVGGPIRPTPTIYFGRPPGTENRRAGIAALTGALSLVLAAWVPWAVRTPDHLAHRHVGWRDANGALGPGWTALVLGLVALGLAAAALRGRHETWLRWADAATGGAALLVLAVEGTRIVRAGGTAEDVSEGLATVSPSWGLLLLAVGGAALLVAAATHRTDPPAWRRP</sequence>
<evidence type="ECO:0000256" key="1">
    <source>
        <dbReference type="SAM" id="MobiDB-lite"/>
    </source>
</evidence>
<evidence type="ECO:0000313" key="4">
    <source>
        <dbReference type="Proteomes" id="UP000334019"/>
    </source>
</evidence>
<feature type="transmembrane region" description="Helical" evidence="2">
    <location>
        <begin position="189"/>
        <end position="213"/>
    </location>
</feature>
<gene>
    <name evidence="3" type="ORF">GH723_08185</name>
</gene>
<feature type="transmembrane region" description="Helical" evidence="2">
    <location>
        <begin position="233"/>
        <end position="251"/>
    </location>
</feature>
<dbReference type="KEGG" id="atq:GH723_08185"/>
<feature type="transmembrane region" description="Helical" evidence="2">
    <location>
        <begin position="120"/>
        <end position="141"/>
    </location>
</feature>
<dbReference type="AlphaFoldDB" id="A0A5Q2RPE9"/>
<dbReference type="RefSeq" id="WP_153759193.1">
    <property type="nucleotide sequence ID" value="NZ_CP045851.1"/>
</dbReference>
<name>A0A5Q2RPE9_9ACTN</name>
<reference evidence="3 4" key="1">
    <citation type="submission" date="2019-11" db="EMBL/GenBank/DDBJ databases">
        <authorList>
            <person name="He Y."/>
        </authorList>
    </citation>
    <scope>NUCLEOTIDE SEQUENCE [LARGE SCALE GENOMIC DNA]</scope>
    <source>
        <strain evidence="3 4">SCSIO 58843</strain>
    </source>
</reference>
<feature type="transmembrane region" description="Helical" evidence="2">
    <location>
        <begin position="161"/>
        <end position="182"/>
    </location>
</feature>
<feature type="region of interest" description="Disordered" evidence="1">
    <location>
        <begin position="1"/>
        <end position="113"/>
    </location>
</feature>
<dbReference type="EMBL" id="CP045851">
    <property type="protein sequence ID" value="QGG95085.1"/>
    <property type="molecule type" value="Genomic_DNA"/>
</dbReference>
<protein>
    <submittedName>
        <fullName evidence="3">Uncharacterized protein</fullName>
    </submittedName>
</protein>